<organism evidence="8 9">
    <name type="scientific">Lactuca virosa</name>
    <dbReference type="NCBI Taxonomy" id="75947"/>
    <lineage>
        <taxon>Eukaryota</taxon>
        <taxon>Viridiplantae</taxon>
        <taxon>Streptophyta</taxon>
        <taxon>Embryophyta</taxon>
        <taxon>Tracheophyta</taxon>
        <taxon>Spermatophyta</taxon>
        <taxon>Magnoliopsida</taxon>
        <taxon>eudicotyledons</taxon>
        <taxon>Gunneridae</taxon>
        <taxon>Pentapetalae</taxon>
        <taxon>asterids</taxon>
        <taxon>campanulids</taxon>
        <taxon>Asterales</taxon>
        <taxon>Asteraceae</taxon>
        <taxon>Cichorioideae</taxon>
        <taxon>Cichorieae</taxon>
        <taxon>Lactucinae</taxon>
        <taxon>Lactuca</taxon>
    </lineage>
</organism>
<gene>
    <name evidence="8" type="ORF">LVIROSA_LOCUS20321</name>
</gene>
<feature type="region of interest" description="Disordered" evidence="6">
    <location>
        <begin position="1"/>
        <end position="29"/>
    </location>
</feature>
<evidence type="ECO:0000313" key="8">
    <source>
        <dbReference type="EMBL" id="CAH1433749.1"/>
    </source>
</evidence>
<accession>A0AAU9N161</accession>
<dbReference type="PANTHER" id="PTHR31384">
    <property type="entry name" value="AUXIN RESPONSE FACTOR 4-RELATED"/>
    <property type="match status" value="1"/>
</dbReference>
<comment type="caution">
    <text evidence="8">The sequence shown here is derived from an EMBL/GenBank/DDBJ whole genome shotgun (WGS) entry which is preliminary data.</text>
</comment>
<evidence type="ECO:0000256" key="3">
    <source>
        <dbReference type="ARBA" id="ARBA00023125"/>
    </source>
</evidence>
<evidence type="ECO:0000313" key="9">
    <source>
        <dbReference type="Proteomes" id="UP001157418"/>
    </source>
</evidence>
<keyword evidence="7" id="KW-0812">Transmembrane</keyword>
<evidence type="ECO:0000256" key="7">
    <source>
        <dbReference type="SAM" id="Phobius"/>
    </source>
</evidence>
<evidence type="ECO:0000256" key="2">
    <source>
        <dbReference type="ARBA" id="ARBA00023015"/>
    </source>
</evidence>
<evidence type="ECO:0000256" key="5">
    <source>
        <dbReference type="ARBA" id="ARBA00023242"/>
    </source>
</evidence>
<name>A0AAU9N161_9ASTR</name>
<dbReference type="AlphaFoldDB" id="A0AAU9N161"/>
<keyword evidence="4" id="KW-0804">Transcription</keyword>
<evidence type="ECO:0000256" key="6">
    <source>
        <dbReference type="SAM" id="MobiDB-lite"/>
    </source>
</evidence>
<sequence length="418" mass="46577">MFSINPPLPPLRLEPHDNHSSPFISPSPPSEAGGSILGVRFLDPLAGLVVSGMILRAGLETGYQRDADTLGEGELVDPLCSVSIAHQIGVSVRYHIQNWHPEVSEVFIHLEPSNKLFDVQQQEENRIEEMITNMLSSNFSQVMAINESSRLCPSITTENVPVKILVHQILTPSTSDSNFCAMKRRFNRRGSGINDPTTTMEELYSLLLITGDVLADKGKRETPLIPRLMEVVNEKLFSFLSIFCMFRSFHFLRFFLSISSFILCSLSICSYRLTVLCFIKSGGSGLKRKLPEGEGEVIEMCKFVIQQHVRVVYTQLLQSDPTSLDKCIDDPPKASIHSFYKVLTASDTSIHGGFQCSENTQMNAYLHCIFVQDMSQPTPTQELVAKDLHGTDQPNWIHASEKGGVAPSVYSRKEPVAN</sequence>
<protein>
    <submittedName>
        <fullName evidence="8">Uncharacterized protein</fullName>
    </submittedName>
</protein>
<dbReference type="GO" id="GO:0009725">
    <property type="term" value="P:response to hormone"/>
    <property type="evidence" value="ECO:0007669"/>
    <property type="project" value="InterPro"/>
</dbReference>
<feature type="compositionally biased region" description="Pro residues" evidence="6">
    <location>
        <begin position="1"/>
        <end position="12"/>
    </location>
</feature>
<dbReference type="SUPFAM" id="SSF101936">
    <property type="entry name" value="DNA-binding pseudobarrel domain"/>
    <property type="match status" value="1"/>
</dbReference>
<dbReference type="GO" id="GO:0003677">
    <property type="term" value="F:DNA binding"/>
    <property type="evidence" value="ECO:0007669"/>
    <property type="project" value="UniProtKB-KW"/>
</dbReference>
<keyword evidence="2" id="KW-0805">Transcription regulation</keyword>
<keyword evidence="7" id="KW-1133">Transmembrane helix</keyword>
<keyword evidence="7" id="KW-0472">Membrane</keyword>
<feature type="region of interest" description="Disordered" evidence="6">
    <location>
        <begin position="397"/>
        <end position="418"/>
    </location>
</feature>
<dbReference type="GO" id="GO:0005634">
    <property type="term" value="C:nucleus"/>
    <property type="evidence" value="ECO:0007669"/>
    <property type="project" value="UniProtKB-SubCell"/>
</dbReference>
<dbReference type="Gene3D" id="3.30.70.1350">
    <property type="entry name" value="Cation efflux protein, cytoplasmic domain"/>
    <property type="match status" value="1"/>
</dbReference>
<keyword evidence="9" id="KW-1185">Reference proteome</keyword>
<comment type="subcellular location">
    <subcellularLocation>
        <location evidence="1">Nucleus</location>
    </subcellularLocation>
</comment>
<dbReference type="EMBL" id="CAKMRJ010003334">
    <property type="protein sequence ID" value="CAH1433749.1"/>
    <property type="molecule type" value="Genomic_DNA"/>
</dbReference>
<reference evidence="8 9" key="1">
    <citation type="submission" date="2022-01" db="EMBL/GenBank/DDBJ databases">
        <authorList>
            <person name="Xiong W."/>
            <person name="Schranz E."/>
        </authorList>
    </citation>
    <scope>NUCLEOTIDE SEQUENCE [LARGE SCALE GENOMIC DNA]</scope>
</reference>
<dbReference type="GO" id="GO:0006355">
    <property type="term" value="P:regulation of DNA-templated transcription"/>
    <property type="evidence" value="ECO:0007669"/>
    <property type="project" value="InterPro"/>
</dbReference>
<dbReference type="InterPro" id="IPR044835">
    <property type="entry name" value="ARF_plant"/>
</dbReference>
<keyword evidence="5" id="KW-0539">Nucleus</keyword>
<feature type="transmembrane region" description="Helical" evidence="7">
    <location>
        <begin position="258"/>
        <end position="279"/>
    </location>
</feature>
<evidence type="ECO:0000256" key="1">
    <source>
        <dbReference type="ARBA" id="ARBA00004123"/>
    </source>
</evidence>
<proteinExistence type="predicted"/>
<dbReference type="PANTHER" id="PTHR31384:SF186">
    <property type="entry name" value="AUXIN RESPONSE FACTOR"/>
    <property type="match status" value="1"/>
</dbReference>
<dbReference type="InterPro" id="IPR036837">
    <property type="entry name" value="Cation_efflux_CTD_sf"/>
</dbReference>
<evidence type="ECO:0000256" key="4">
    <source>
        <dbReference type="ARBA" id="ARBA00023163"/>
    </source>
</evidence>
<dbReference type="InterPro" id="IPR015300">
    <property type="entry name" value="DNA-bd_pseudobarrel_sf"/>
</dbReference>
<keyword evidence="3" id="KW-0238">DNA-binding</keyword>
<dbReference type="Proteomes" id="UP001157418">
    <property type="component" value="Unassembled WGS sequence"/>
</dbReference>
<dbReference type="Gene3D" id="2.40.330.10">
    <property type="entry name" value="DNA-binding pseudobarrel domain"/>
    <property type="match status" value="1"/>
</dbReference>